<sequence>MHLGELRERSLRLAGSIRQRCPAAARIGIASENRPEIVELLFAIWAAECVAVPINYKLHPREMAQIFGDAGVAQVFASATVAANLASGAAFPIEEIGGQRICSRSPVRLLHRRAPILRLWRGCSIPAVQPAGPKAPCSPIAT</sequence>
<dbReference type="PATRIC" id="fig|1299334.3.peg.2629"/>
<dbReference type="Pfam" id="PF00501">
    <property type="entry name" value="AMP-binding"/>
    <property type="match status" value="1"/>
</dbReference>
<protein>
    <submittedName>
        <fullName evidence="2">AMP-binding enzyme family protein</fullName>
    </submittedName>
</protein>
<evidence type="ECO:0000259" key="1">
    <source>
        <dbReference type="Pfam" id="PF00501"/>
    </source>
</evidence>
<organism evidence="2">
    <name type="scientific">Mycobacterium xenopi 4042</name>
    <dbReference type="NCBI Taxonomy" id="1299334"/>
    <lineage>
        <taxon>Bacteria</taxon>
        <taxon>Bacillati</taxon>
        <taxon>Actinomycetota</taxon>
        <taxon>Actinomycetes</taxon>
        <taxon>Mycobacteriales</taxon>
        <taxon>Mycobacteriaceae</taxon>
        <taxon>Mycobacterium</taxon>
    </lineage>
</organism>
<proteinExistence type="predicted"/>
<dbReference type="InterPro" id="IPR042099">
    <property type="entry name" value="ANL_N_sf"/>
</dbReference>
<name>X8CMK1_MYCXE</name>
<evidence type="ECO:0000313" key="2">
    <source>
        <dbReference type="EMBL" id="EUA56480.1"/>
    </source>
</evidence>
<feature type="domain" description="AMP-dependent synthetase/ligase" evidence="1">
    <location>
        <begin position="4"/>
        <end position="80"/>
    </location>
</feature>
<dbReference type="InterPro" id="IPR000873">
    <property type="entry name" value="AMP-dep_synth/lig_dom"/>
</dbReference>
<dbReference type="AlphaFoldDB" id="X8CMK1"/>
<comment type="caution">
    <text evidence="2">The sequence shown here is derived from an EMBL/GenBank/DDBJ whole genome shotgun (WGS) entry which is preliminary data.</text>
</comment>
<reference evidence="2" key="1">
    <citation type="submission" date="2014-01" db="EMBL/GenBank/DDBJ databases">
        <authorList>
            <person name="Brown-Elliot B."/>
            <person name="Wallace R."/>
            <person name="Lenaerts A."/>
            <person name="Ordway D."/>
            <person name="DeGroote M.A."/>
            <person name="Parker T."/>
            <person name="Sizemore C."/>
            <person name="Tallon L.J."/>
            <person name="Sadzewicz L.K."/>
            <person name="Sengamalay N."/>
            <person name="Fraser C.M."/>
            <person name="Hine E."/>
            <person name="Shefchek K.A."/>
            <person name="Das S.P."/>
            <person name="Tettelin H."/>
        </authorList>
    </citation>
    <scope>NUCLEOTIDE SEQUENCE [LARGE SCALE GENOMIC DNA]</scope>
    <source>
        <strain evidence="2">4042</strain>
    </source>
</reference>
<gene>
    <name evidence="2" type="ORF">I553_8528</name>
</gene>
<accession>X8CMK1</accession>
<dbReference type="EMBL" id="JAOB01000029">
    <property type="protein sequence ID" value="EUA56480.1"/>
    <property type="molecule type" value="Genomic_DNA"/>
</dbReference>
<dbReference type="Gene3D" id="3.40.50.12780">
    <property type="entry name" value="N-terminal domain of ligase-like"/>
    <property type="match status" value="1"/>
</dbReference>
<dbReference type="SUPFAM" id="SSF56801">
    <property type="entry name" value="Acetyl-CoA synthetase-like"/>
    <property type="match status" value="1"/>
</dbReference>